<accession>A0A9X7Z8G7</accession>
<dbReference type="AlphaFoldDB" id="A0A9X7Z8G7"/>
<keyword evidence="2" id="KW-1185">Reference proteome</keyword>
<evidence type="ECO:0000313" key="2">
    <source>
        <dbReference type="Proteomes" id="UP000663505"/>
    </source>
</evidence>
<protein>
    <submittedName>
        <fullName evidence="1">Uncharacterized protein</fullName>
    </submittedName>
</protein>
<evidence type="ECO:0000313" key="1">
    <source>
        <dbReference type="EMBL" id="QSO48196.1"/>
    </source>
</evidence>
<gene>
    <name evidence="1" type="ORF">JZ786_04110</name>
</gene>
<dbReference type="Proteomes" id="UP000663505">
    <property type="component" value="Chromosome"/>
</dbReference>
<dbReference type="KEGG" id="afx:JZ786_04110"/>
<proteinExistence type="predicted"/>
<organism evidence="1 2">
    <name type="scientific">Alicyclobacillus mengziensis</name>
    <dbReference type="NCBI Taxonomy" id="2931921"/>
    <lineage>
        <taxon>Bacteria</taxon>
        <taxon>Bacillati</taxon>
        <taxon>Bacillota</taxon>
        <taxon>Bacilli</taxon>
        <taxon>Bacillales</taxon>
        <taxon>Alicyclobacillaceae</taxon>
        <taxon>Alicyclobacillus</taxon>
    </lineage>
</organism>
<name>A0A9X7Z8G7_9BACL</name>
<reference evidence="1 2" key="1">
    <citation type="submission" date="2021-02" db="EMBL/GenBank/DDBJ databases">
        <title>Alicyclobacillus curvatus sp. nov. and Alicyclobacillus mengziensis sp. nov., two acidophilic bacteria isolated from acid mine drainage.</title>
        <authorList>
            <person name="Huang Y."/>
        </authorList>
    </citation>
    <scope>NUCLEOTIDE SEQUENCE [LARGE SCALE GENOMIC DNA]</scope>
    <source>
        <strain evidence="1 2">S30H14</strain>
    </source>
</reference>
<dbReference type="RefSeq" id="WP_206657532.1">
    <property type="nucleotide sequence ID" value="NZ_CP071182.1"/>
</dbReference>
<sequence length="74" mass="8030">MWELMNGMAGTMRNRWMPRRRTGIGTMTAVVLGASVGIAAWETLRRTRMNGNGMGMGAAGQVAEQVMDSLNDQA</sequence>
<dbReference type="EMBL" id="CP071182">
    <property type="protein sequence ID" value="QSO48196.1"/>
    <property type="molecule type" value="Genomic_DNA"/>
</dbReference>